<evidence type="ECO:0000313" key="2">
    <source>
        <dbReference type="Proteomes" id="UP000251002"/>
    </source>
</evidence>
<reference evidence="1 2" key="1">
    <citation type="submission" date="2018-06" db="EMBL/GenBank/DDBJ databases">
        <title>The draft genome sequences of strains SCU63 and S1.</title>
        <authorList>
            <person name="Gan L."/>
        </authorList>
    </citation>
    <scope>NUCLEOTIDE SEQUENCE [LARGE SCALE GENOMIC DNA]</scope>
    <source>
        <strain evidence="1 2">SCU63</strain>
    </source>
</reference>
<protein>
    <submittedName>
        <fullName evidence="1">Uncharacterized protein</fullName>
    </submittedName>
</protein>
<sequence>MNFKEKIEAHQQGKYDFTTELLELALSDMVKTTMICTQVEQEFYNEEDGHYTLTFNRWRPKYTVKKNTAEYRMARNIKIWIARYTKKANGMRKKYLFEGSQHEIYDGDALHTIYSTFVEHGFHYHKDDFDKVPAKVWDKIGKGTVYQEFMEFRNILPAINRAKSKLVDQYTPIILESLNEVLPSVDLSREEDEIIGFIAISTKRKVDRKLTKLLGTKVHNINGEKYYVTKEDIRKNKFIKTKADNVLKINVSKLTSNQLNFYFSLKDMIQKEINAINIEPFTFDIDGNIIGFNKRFFASQMDMKESTFKNRLKRIQTKSKLADDEKLAI</sequence>
<dbReference type="RefSeq" id="WP_112224710.1">
    <property type="nucleotide sequence ID" value="NZ_CP047673.1"/>
</dbReference>
<accession>A0A365KLW9</accession>
<evidence type="ECO:0000313" key="1">
    <source>
        <dbReference type="EMBL" id="RAZ74151.1"/>
    </source>
</evidence>
<organism evidence="1 2">
    <name type="scientific">Planococcus halotolerans</name>
    <dbReference type="NCBI Taxonomy" id="2233542"/>
    <lineage>
        <taxon>Bacteria</taxon>
        <taxon>Bacillati</taxon>
        <taxon>Bacillota</taxon>
        <taxon>Bacilli</taxon>
        <taxon>Bacillales</taxon>
        <taxon>Caryophanaceae</taxon>
        <taxon>Planococcus</taxon>
    </lineage>
</organism>
<dbReference type="AlphaFoldDB" id="A0A365KLW9"/>
<dbReference type="Proteomes" id="UP000251002">
    <property type="component" value="Unassembled WGS sequence"/>
</dbReference>
<proteinExistence type="predicted"/>
<dbReference type="EMBL" id="QLZR01000008">
    <property type="protein sequence ID" value="RAZ74151.1"/>
    <property type="molecule type" value="Genomic_DNA"/>
</dbReference>
<name>A0A365KLW9_9BACL</name>
<gene>
    <name evidence="1" type="ORF">DP120_16360</name>
</gene>
<comment type="caution">
    <text evidence="1">The sequence shown here is derived from an EMBL/GenBank/DDBJ whole genome shotgun (WGS) entry which is preliminary data.</text>
</comment>
<keyword evidence="2" id="KW-1185">Reference proteome</keyword>